<protein>
    <submittedName>
        <fullName evidence="2">Uncharacterized protein</fullName>
    </submittedName>
</protein>
<reference evidence="2" key="1">
    <citation type="submission" date="2022-03" db="EMBL/GenBank/DDBJ databases">
        <authorList>
            <person name="Brunel B."/>
        </authorList>
    </citation>
    <scope>NUCLEOTIDE SEQUENCE</scope>
    <source>
        <strain evidence="2">STM4922sample</strain>
    </source>
</reference>
<dbReference type="EMBL" id="CAKXZS010000011">
    <property type="protein sequence ID" value="CAH2397771.1"/>
    <property type="molecule type" value="Genomic_DNA"/>
</dbReference>
<keyword evidence="1" id="KW-0812">Transmembrane</keyword>
<gene>
    <name evidence="2" type="ORF">MES4922_190411</name>
</gene>
<name>A0ABN8JPI8_9HYPH</name>
<evidence type="ECO:0000313" key="2">
    <source>
        <dbReference type="EMBL" id="CAH2397771.1"/>
    </source>
</evidence>
<sequence length="60" mass="6305">MVYLLLGLILVFGSCAASLLVGVLVGMEGEKGLTPLWVDHLAIVAFIALCAGCYVLVRLV</sequence>
<organism evidence="2 3">
    <name type="scientific">Mesorhizobium ventifaucium</name>
    <dbReference type="NCBI Taxonomy" id="666020"/>
    <lineage>
        <taxon>Bacteria</taxon>
        <taxon>Pseudomonadati</taxon>
        <taxon>Pseudomonadota</taxon>
        <taxon>Alphaproteobacteria</taxon>
        <taxon>Hyphomicrobiales</taxon>
        <taxon>Phyllobacteriaceae</taxon>
        <taxon>Mesorhizobium</taxon>
    </lineage>
</organism>
<accession>A0ABN8JPI8</accession>
<evidence type="ECO:0000313" key="3">
    <source>
        <dbReference type="Proteomes" id="UP001152604"/>
    </source>
</evidence>
<evidence type="ECO:0000256" key="1">
    <source>
        <dbReference type="SAM" id="Phobius"/>
    </source>
</evidence>
<feature type="transmembrane region" description="Helical" evidence="1">
    <location>
        <begin position="40"/>
        <end position="57"/>
    </location>
</feature>
<comment type="caution">
    <text evidence="2">The sequence shown here is derived from an EMBL/GenBank/DDBJ whole genome shotgun (WGS) entry which is preliminary data.</text>
</comment>
<proteinExistence type="predicted"/>
<dbReference type="Proteomes" id="UP001152604">
    <property type="component" value="Unassembled WGS sequence"/>
</dbReference>
<keyword evidence="3" id="KW-1185">Reference proteome</keyword>
<keyword evidence="1" id="KW-1133">Transmembrane helix</keyword>
<keyword evidence="1" id="KW-0472">Membrane</keyword>